<dbReference type="AlphaFoldDB" id="A0A917V5F2"/>
<proteinExistence type="predicted"/>
<dbReference type="Proteomes" id="UP000600449">
    <property type="component" value="Unassembled WGS sequence"/>
</dbReference>
<sequence>MVKAGPERVVFETGRMGTLLRVGGPVWRVSRKEMLKKTGLAAVRNGKSSKDAIGEIRAARRCVRGS</sequence>
<accession>A0A917V5F2</accession>
<gene>
    <name evidence="1" type="ORF">GCM10011322_29010</name>
</gene>
<name>A0A917V5F2_9HYPH</name>
<comment type="caution">
    <text evidence="1">The sequence shown here is derived from an EMBL/GenBank/DDBJ whole genome shotgun (WGS) entry which is preliminary data.</text>
</comment>
<evidence type="ECO:0000313" key="2">
    <source>
        <dbReference type="Proteomes" id="UP000600449"/>
    </source>
</evidence>
<evidence type="ECO:0000313" key="1">
    <source>
        <dbReference type="EMBL" id="GGK40030.1"/>
    </source>
</evidence>
<keyword evidence="2" id="KW-1185">Reference proteome</keyword>
<reference evidence="1 2" key="1">
    <citation type="journal article" date="2014" name="Int. J. Syst. Evol. Microbiol.">
        <title>Complete genome sequence of Corynebacterium casei LMG S-19264T (=DSM 44701T), isolated from a smear-ripened cheese.</title>
        <authorList>
            <consortium name="US DOE Joint Genome Institute (JGI-PGF)"/>
            <person name="Walter F."/>
            <person name="Albersmeier A."/>
            <person name="Kalinowski J."/>
            <person name="Ruckert C."/>
        </authorList>
    </citation>
    <scope>NUCLEOTIDE SEQUENCE [LARGE SCALE GENOMIC DNA]</scope>
    <source>
        <strain evidence="1 2">CGMCC 1.9161</strain>
    </source>
</reference>
<organism evidence="1 2">
    <name type="scientific">Salinarimonas ramus</name>
    <dbReference type="NCBI Taxonomy" id="690164"/>
    <lineage>
        <taxon>Bacteria</taxon>
        <taxon>Pseudomonadati</taxon>
        <taxon>Pseudomonadota</taxon>
        <taxon>Alphaproteobacteria</taxon>
        <taxon>Hyphomicrobiales</taxon>
        <taxon>Salinarimonadaceae</taxon>
        <taxon>Salinarimonas</taxon>
    </lineage>
</organism>
<protein>
    <submittedName>
        <fullName evidence="1">Uncharacterized protein</fullName>
    </submittedName>
</protein>
<dbReference type="EMBL" id="BMMF01000008">
    <property type="protein sequence ID" value="GGK40030.1"/>
    <property type="molecule type" value="Genomic_DNA"/>
</dbReference>